<gene>
    <name evidence="2" type="ORF">VC82_885</name>
</gene>
<protein>
    <recommendedName>
        <fullName evidence="4">HmuY protein</fullName>
    </recommendedName>
</protein>
<name>A0A0D5YRP3_9FLAO</name>
<dbReference type="HOGENOM" id="CLU_092723_0_0_10"/>
<dbReference type="Proteomes" id="UP000032726">
    <property type="component" value="Chromosome"/>
</dbReference>
<evidence type="ECO:0000313" key="3">
    <source>
        <dbReference type="Proteomes" id="UP000032726"/>
    </source>
</evidence>
<accession>A0A0D5YRP3</accession>
<dbReference type="CDD" id="cd12105">
    <property type="entry name" value="HmuY"/>
    <property type="match status" value="1"/>
</dbReference>
<dbReference type="PROSITE" id="PS51257">
    <property type="entry name" value="PROKAR_LIPOPROTEIN"/>
    <property type="match status" value="1"/>
</dbReference>
<dbReference type="RefSeq" id="WP_045801291.1">
    <property type="nucleotide sequence ID" value="NZ_CP011071.1"/>
</dbReference>
<keyword evidence="1" id="KW-0732">Signal</keyword>
<dbReference type="OrthoDB" id="5510929at2"/>
<dbReference type="AlphaFoldDB" id="A0A0D5YRP3"/>
<dbReference type="KEGG" id="mlt:VC82_885"/>
<evidence type="ECO:0008006" key="4">
    <source>
        <dbReference type="Google" id="ProtNLM"/>
    </source>
</evidence>
<dbReference type="Pfam" id="PF14064">
    <property type="entry name" value="HmuY"/>
    <property type="match status" value="1"/>
</dbReference>
<dbReference type="EMBL" id="CP011071">
    <property type="protein sequence ID" value="AKA34538.1"/>
    <property type="molecule type" value="Genomic_DNA"/>
</dbReference>
<proteinExistence type="predicted"/>
<keyword evidence="3" id="KW-1185">Reference proteome</keyword>
<evidence type="ECO:0000256" key="1">
    <source>
        <dbReference type="SAM" id="SignalP"/>
    </source>
</evidence>
<evidence type="ECO:0000313" key="2">
    <source>
        <dbReference type="EMBL" id="AKA34538.1"/>
    </source>
</evidence>
<sequence length="214" mass="23215">MKTLMRLSQILVLLLVFVGCSEDDDDMPPLNAVESKTASNIHAPQNGSQGEPASGPFTKFSFETGTVTESETEWDIAFRGTTIAVNGGEPTGTADEPARNGNAGVAIVNGTFADVSTAEGLSFSQDADGAFAIPLGSDQGWYNYNFMTNVVSPIPGKILVFRTHDDKYAKVEILSYYKDAPTEITPEIAANDLRYYTFRYVYNPNEGETTLTIE</sequence>
<dbReference type="STRING" id="516051.VC82_885"/>
<dbReference type="PATRIC" id="fig|516051.4.peg.916"/>
<dbReference type="InterPro" id="IPR025921">
    <property type="entry name" value="HmuY"/>
</dbReference>
<feature type="chain" id="PRO_5002300083" description="HmuY protein" evidence="1">
    <location>
        <begin position="23"/>
        <end position="214"/>
    </location>
</feature>
<feature type="signal peptide" evidence="1">
    <location>
        <begin position="1"/>
        <end position="22"/>
    </location>
</feature>
<reference evidence="2 3" key="1">
    <citation type="submission" date="2015-03" db="EMBL/GenBank/DDBJ databases">
        <title>Complete genome sequence of Muricauda lutaonensis CC-HSB-11T, isolated from a coastal hot spring.</title>
        <authorList>
            <person name="Kim K.M."/>
        </authorList>
    </citation>
    <scope>NUCLEOTIDE SEQUENCE [LARGE SCALE GENOMIC DNA]</scope>
    <source>
        <strain evidence="2 3">CC-HSB-11</strain>
    </source>
</reference>
<organism evidence="2 3">
    <name type="scientific">Flagellimonas lutaonensis</name>
    <dbReference type="NCBI Taxonomy" id="516051"/>
    <lineage>
        <taxon>Bacteria</taxon>
        <taxon>Pseudomonadati</taxon>
        <taxon>Bacteroidota</taxon>
        <taxon>Flavobacteriia</taxon>
        <taxon>Flavobacteriales</taxon>
        <taxon>Flavobacteriaceae</taxon>
        <taxon>Flagellimonas</taxon>
    </lineage>
</organism>